<evidence type="ECO:0000313" key="3">
    <source>
        <dbReference type="Proteomes" id="UP000600865"/>
    </source>
</evidence>
<comment type="caution">
    <text evidence="2">The sequence shown here is derived from an EMBL/GenBank/DDBJ whole genome shotgun (WGS) entry which is preliminary data.</text>
</comment>
<keyword evidence="1" id="KW-0472">Membrane</keyword>
<feature type="transmembrane region" description="Helical" evidence="1">
    <location>
        <begin position="6"/>
        <end position="23"/>
    </location>
</feature>
<keyword evidence="1" id="KW-0812">Transmembrane</keyword>
<sequence>MIEIGFAIILGFAVTSTLSGLLADGSRGDMMTIRTLVYLAALATLIALYQGDAARLDRVIVFLAVSSVATHLFWFVLGSTAALLAQLLVEGVAKSLWIRLHPQSAPTPEAKMGQRCQNSTGQKKAVPAALVGVSTEYLTSDLDLRTETLIRLSYFAFEDRGALMMSRLESSLRLGTGRRQRAFHKLAAGMRGRPKLKPTVHRYWRSVNGSSRMGQSLFADLCSLASDTGNQDRATLKRLSDVGVALGLNADEMQRALRSGH</sequence>
<name>A0A918NEL7_9PROT</name>
<evidence type="ECO:0000256" key="1">
    <source>
        <dbReference type="SAM" id="Phobius"/>
    </source>
</evidence>
<accession>A0A918NEL7</accession>
<proteinExistence type="predicted"/>
<dbReference type="EMBL" id="BMYV01000001">
    <property type="protein sequence ID" value="GGX61651.1"/>
    <property type="molecule type" value="Genomic_DNA"/>
</dbReference>
<organism evidence="2 3">
    <name type="scientific">Litorimonas cladophorae</name>
    <dbReference type="NCBI Taxonomy" id="1220491"/>
    <lineage>
        <taxon>Bacteria</taxon>
        <taxon>Pseudomonadati</taxon>
        <taxon>Pseudomonadota</taxon>
        <taxon>Alphaproteobacteria</taxon>
        <taxon>Maricaulales</taxon>
        <taxon>Robiginitomaculaceae</taxon>
    </lineage>
</organism>
<keyword evidence="1" id="KW-1133">Transmembrane helix</keyword>
<dbReference type="AlphaFoldDB" id="A0A918NEL7"/>
<feature type="transmembrane region" description="Helical" evidence="1">
    <location>
        <begin position="35"/>
        <end position="51"/>
    </location>
</feature>
<dbReference type="RefSeq" id="WP_189582018.1">
    <property type="nucleotide sequence ID" value="NZ_BMYV01000001.1"/>
</dbReference>
<evidence type="ECO:0000313" key="2">
    <source>
        <dbReference type="EMBL" id="GGX61651.1"/>
    </source>
</evidence>
<protein>
    <submittedName>
        <fullName evidence="2">Uncharacterized protein</fullName>
    </submittedName>
</protein>
<gene>
    <name evidence="2" type="ORF">GCM10011309_09500</name>
</gene>
<keyword evidence="3" id="KW-1185">Reference proteome</keyword>
<reference evidence="2 3" key="1">
    <citation type="journal article" date="2014" name="Int. J. Syst. Evol. Microbiol.">
        <title>Complete genome sequence of Corynebacterium casei LMG S-19264T (=DSM 44701T), isolated from a smear-ripened cheese.</title>
        <authorList>
            <consortium name="US DOE Joint Genome Institute (JGI-PGF)"/>
            <person name="Walter F."/>
            <person name="Albersmeier A."/>
            <person name="Kalinowski J."/>
            <person name="Ruckert C."/>
        </authorList>
    </citation>
    <scope>NUCLEOTIDE SEQUENCE [LARGE SCALE GENOMIC DNA]</scope>
    <source>
        <strain evidence="2 3">KCTC 23968</strain>
    </source>
</reference>
<dbReference type="Proteomes" id="UP000600865">
    <property type="component" value="Unassembled WGS sequence"/>
</dbReference>